<proteinExistence type="predicted"/>
<reference evidence="1 2" key="1">
    <citation type="submission" date="2016-12" db="EMBL/GenBank/DDBJ databases">
        <title>The draft genome sequence of Actinophytocola sp. 11-183.</title>
        <authorList>
            <person name="Wang W."/>
            <person name="Yuan L."/>
        </authorList>
    </citation>
    <scope>NUCLEOTIDE SEQUENCE [LARGE SCALE GENOMIC DNA]</scope>
    <source>
        <strain evidence="1 2">11-183</strain>
    </source>
</reference>
<keyword evidence="2" id="KW-1185">Reference proteome</keyword>
<dbReference type="EMBL" id="MSIE01000021">
    <property type="protein sequence ID" value="OLF17030.1"/>
    <property type="molecule type" value="Genomic_DNA"/>
</dbReference>
<name>A0A1Q8CRP7_9PSEU</name>
<protein>
    <submittedName>
        <fullName evidence="1">Uncharacterized protein</fullName>
    </submittedName>
</protein>
<dbReference type="AlphaFoldDB" id="A0A1Q8CRP7"/>
<accession>A0A1Q8CRP7</accession>
<dbReference type="OrthoDB" id="5179111at2"/>
<dbReference type="Proteomes" id="UP000185596">
    <property type="component" value="Unassembled WGS sequence"/>
</dbReference>
<evidence type="ECO:0000313" key="1">
    <source>
        <dbReference type="EMBL" id="OLF17030.1"/>
    </source>
</evidence>
<organism evidence="1 2">
    <name type="scientific">Actinophytocola xanthii</name>
    <dbReference type="NCBI Taxonomy" id="1912961"/>
    <lineage>
        <taxon>Bacteria</taxon>
        <taxon>Bacillati</taxon>
        <taxon>Actinomycetota</taxon>
        <taxon>Actinomycetes</taxon>
        <taxon>Pseudonocardiales</taxon>
        <taxon>Pseudonocardiaceae</taxon>
    </lineage>
</organism>
<gene>
    <name evidence="1" type="ORF">BU204_13070</name>
</gene>
<sequence>MTRPVDMIELPHRGWGRASVPVDHAPPGVATVMEIQGNWLSSYYVYGLVDTPDTLEQGLMLCTQNHSRQRLRAVVPREYTHVKISMGTGKIALLTRWRLGFRPADTCPELLTAAQGRHPDVLLYNGPATAATFEVLGRGYAQLHRFAVDGTGKQELRTVGLGPFRGGVELPPGPILVEVDCLTSWSLTLKG</sequence>
<dbReference type="RefSeq" id="WP_075125921.1">
    <property type="nucleotide sequence ID" value="NZ_MSIE01000021.1"/>
</dbReference>
<comment type="caution">
    <text evidence="1">The sequence shown here is derived from an EMBL/GenBank/DDBJ whole genome shotgun (WGS) entry which is preliminary data.</text>
</comment>
<evidence type="ECO:0000313" key="2">
    <source>
        <dbReference type="Proteomes" id="UP000185596"/>
    </source>
</evidence>